<dbReference type="InterPro" id="IPR032687">
    <property type="entry name" value="AraC-type_N"/>
</dbReference>
<dbReference type="GO" id="GO:0003700">
    <property type="term" value="F:DNA-binding transcription factor activity"/>
    <property type="evidence" value="ECO:0007669"/>
    <property type="project" value="InterPro"/>
</dbReference>
<organism evidence="5 6">
    <name type="scientific">Solimonas fluminis</name>
    <dbReference type="NCBI Taxonomy" id="2086571"/>
    <lineage>
        <taxon>Bacteria</taxon>
        <taxon>Pseudomonadati</taxon>
        <taxon>Pseudomonadota</taxon>
        <taxon>Gammaproteobacteria</taxon>
        <taxon>Nevskiales</taxon>
        <taxon>Nevskiaceae</taxon>
        <taxon>Solimonas</taxon>
    </lineage>
</organism>
<name>A0A2S5TEL1_9GAMM</name>
<reference evidence="5 6" key="1">
    <citation type="submission" date="2018-02" db="EMBL/GenBank/DDBJ databases">
        <title>Genome sequencing of Solimonas sp. HR-BB.</title>
        <authorList>
            <person name="Lee Y."/>
            <person name="Jeon C.O."/>
        </authorList>
    </citation>
    <scope>NUCLEOTIDE SEQUENCE [LARGE SCALE GENOMIC DNA]</scope>
    <source>
        <strain evidence="5 6">HR-BB</strain>
    </source>
</reference>
<dbReference type="SUPFAM" id="SSF46689">
    <property type="entry name" value="Homeodomain-like"/>
    <property type="match status" value="1"/>
</dbReference>
<keyword evidence="3" id="KW-0804">Transcription</keyword>
<dbReference type="OrthoDB" id="5818519at2"/>
<evidence type="ECO:0000313" key="6">
    <source>
        <dbReference type="Proteomes" id="UP000238220"/>
    </source>
</evidence>
<evidence type="ECO:0000313" key="5">
    <source>
        <dbReference type="EMBL" id="PPE73420.1"/>
    </source>
</evidence>
<dbReference type="InterPro" id="IPR009057">
    <property type="entry name" value="Homeodomain-like_sf"/>
</dbReference>
<comment type="caution">
    <text evidence="5">The sequence shown here is derived from an EMBL/GenBank/DDBJ whole genome shotgun (WGS) entry which is preliminary data.</text>
</comment>
<dbReference type="PRINTS" id="PR00032">
    <property type="entry name" value="HTHARAC"/>
</dbReference>
<evidence type="ECO:0000256" key="2">
    <source>
        <dbReference type="ARBA" id="ARBA00023125"/>
    </source>
</evidence>
<gene>
    <name evidence="5" type="ORF">C3942_14235</name>
</gene>
<dbReference type="AlphaFoldDB" id="A0A2S5TEL1"/>
<dbReference type="PROSITE" id="PS01124">
    <property type="entry name" value="HTH_ARAC_FAMILY_2"/>
    <property type="match status" value="1"/>
</dbReference>
<evidence type="ECO:0000256" key="3">
    <source>
        <dbReference type="ARBA" id="ARBA00023163"/>
    </source>
</evidence>
<accession>A0A2S5TEL1</accession>
<dbReference type="Proteomes" id="UP000238220">
    <property type="component" value="Unassembled WGS sequence"/>
</dbReference>
<proteinExistence type="predicted"/>
<dbReference type="RefSeq" id="WP_104231016.1">
    <property type="nucleotide sequence ID" value="NZ_PSNW01000007.1"/>
</dbReference>
<dbReference type="PANTHER" id="PTHR47894">
    <property type="entry name" value="HTH-TYPE TRANSCRIPTIONAL REGULATOR GADX"/>
    <property type="match status" value="1"/>
</dbReference>
<dbReference type="InterPro" id="IPR020449">
    <property type="entry name" value="Tscrpt_reg_AraC-type_HTH"/>
</dbReference>
<keyword evidence="6" id="KW-1185">Reference proteome</keyword>
<dbReference type="GO" id="GO:0000976">
    <property type="term" value="F:transcription cis-regulatory region binding"/>
    <property type="evidence" value="ECO:0007669"/>
    <property type="project" value="TreeGrafter"/>
</dbReference>
<feature type="domain" description="HTH araC/xylS-type" evidence="4">
    <location>
        <begin position="236"/>
        <end position="337"/>
    </location>
</feature>
<keyword evidence="2" id="KW-0238">DNA-binding</keyword>
<keyword evidence="1" id="KW-0805">Transcription regulation</keyword>
<sequence>MAKQELRVPARYYMRLQEVLGRQGIDVRDLLRELSLPVAALEQPDATLYFSQVEQIIARAVQASGRSDLGFELGKLLTVSSHSIVGFGMVNSPTVEHAMHFVARYFRLVLPSFRMRYASGPDHGELLFTPTVAMGHQCLSFHIETIAMAALRDVHDMVGSRIPCRLYLSIAEPPHLQRYTEIRDLLCTFGTDRGPSVRLLFNVDFRRYPIAMADANALKVAEERCRELVQQVTDVRQFADWVAMTLREVGDGVPSLAELASTLNLSTRTLNRYLEREGTSYRELAGRIQHELACERLAAGVLSITEIAYSLGFRDTANFTRAFRSRAGCSPRDYRLRLASKAESLPGR</sequence>
<dbReference type="EMBL" id="PSNW01000007">
    <property type="protein sequence ID" value="PPE73420.1"/>
    <property type="molecule type" value="Genomic_DNA"/>
</dbReference>
<dbReference type="SMART" id="SM00342">
    <property type="entry name" value="HTH_ARAC"/>
    <property type="match status" value="1"/>
</dbReference>
<dbReference type="InterPro" id="IPR018060">
    <property type="entry name" value="HTH_AraC"/>
</dbReference>
<dbReference type="Gene3D" id="1.10.10.60">
    <property type="entry name" value="Homeodomain-like"/>
    <property type="match status" value="1"/>
</dbReference>
<evidence type="ECO:0000256" key="1">
    <source>
        <dbReference type="ARBA" id="ARBA00023015"/>
    </source>
</evidence>
<evidence type="ECO:0000259" key="4">
    <source>
        <dbReference type="PROSITE" id="PS01124"/>
    </source>
</evidence>
<dbReference type="Pfam" id="PF12833">
    <property type="entry name" value="HTH_18"/>
    <property type="match status" value="1"/>
</dbReference>
<protein>
    <submittedName>
        <fullName evidence="5">AraC family transcriptional regulator</fullName>
    </submittedName>
</protein>
<dbReference type="Pfam" id="PF12625">
    <property type="entry name" value="Arabinose_bd"/>
    <property type="match status" value="1"/>
</dbReference>
<dbReference type="GO" id="GO:0005829">
    <property type="term" value="C:cytosol"/>
    <property type="evidence" value="ECO:0007669"/>
    <property type="project" value="TreeGrafter"/>
</dbReference>
<dbReference type="PANTHER" id="PTHR47894:SF1">
    <property type="entry name" value="HTH-TYPE TRANSCRIPTIONAL REGULATOR VQSM"/>
    <property type="match status" value="1"/>
</dbReference>